<gene>
    <name evidence="2" type="ORF">HNR31_001453</name>
</gene>
<evidence type="ECO:0000313" key="2">
    <source>
        <dbReference type="EMBL" id="MBA2874682.1"/>
    </source>
</evidence>
<accession>A0A7V9Z5Y9</accession>
<organism evidence="2 3">
    <name type="scientific">Thermaerobacillus caldiproteolyticus</name>
    <dbReference type="NCBI Taxonomy" id="247480"/>
    <lineage>
        <taxon>Bacteria</taxon>
        <taxon>Bacillati</taxon>
        <taxon>Bacillota</taxon>
        <taxon>Bacilli</taxon>
        <taxon>Bacillales</taxon>
        <taxon>Anoxybacillaceae</taxon>
        <taxon>Thermaerobacillus</taxon>
    </lineage>
</organism>
<name>A0A7V9Z5Y9_9BACL</name>
<protein>
    <submittedName>
        <fullName evidence="2">Uncharacterized protein</fullName>
    </submittedName>
</protein>
<evidence type="ECO:0000313" key="3">
    <source>
        <dbReference type="Proteomes" id="UP000523087"/>
    </source>
</evidence>
<feature type="compositionally biased region" description="Basic residues" evidence="1">
    <location>
        <begin position="1"/>
        <end position="12"/>
    </location>
</feature>
<evidence type="ECO:0000256" key="1">
    <source>
        <dbReference type="SAM" id="MobiDB-lite"/>
    </source>
</evidence>
<dbReference type="AlphaFoldDB" id="A0A7V9Z5Y9"/>
<dbReference type="EMBL" id="JACDUT010000004">
    <property type="protein sequence ID" value="MBA2874682.1"/>
    <property type="molecule type" value="Genomic_DNA"/>
</dbReference>
<feature type="region of interest" description="Disordered" evidence="1">
    <location>
        <begin position="1"/>
        <end position="35"/>
    </location>
</feature>
<proteinExistence type="predicted"/>
<sequence length="35" mass="4147">MKKQKKKRKEKLRRRELLDLDGSESSDAQKSAWGD</sequence>
<reference evidence="2 3" key="1">
    <citation type="submission" date="2020-07" db="EMBL/GenBank/DDBJ databases">
        <title>Genomic Encyclopedia of Type Strains, Phase IV (KMG-IV): sequencing the most valuable type-strain genomes for metagenomic binning, comparative biology and taxonomic classification.</title>
        <authorList>
            <person name="Goeker M."/>
        </authorList>
    </citation>
    <scope>NUCLEOTIDE SEQUENCE [LARGE SCALE GENOMIC DNA]</scope>
    <source>
        <strain evidence="2 3">DSM 15730</strain>
    </source>
</reference>
<comment type="caution">
    <text evidence="2">The sequence shown here is derived from an EMBL/GenBank/DDBJ whole genome shotgun (WGS) entry which is preliminary data.</text>
</comment>
<dbReference type="Proteomes" id="UP000523087">
    <property type="component" value="Unassembled WGS sequence"/>
</dbReference>
<keyword evidence="3" id="KW-1185">Reference proteome</keyword>